<gene>
    <name evidence="1" type="ORF">CU097_000103</name>
</gene>
<reference evidence="1 2" key="1">
    <citation type="journal article" date="2018" name="G3 (Bethesda)">
        <title>Phylogenetic and Phylogenomic Definition of Rhizopus Species.</title>
        <authorList>
            <person name="Gryganskyi A.P."/>
            <person name="Golan J."/>
            <person name="Dolatabadi S."/>
            <person name="Mondo S."/>
            <person name="Robb S."/>
            <person name="Idnurm A."/>
            <person name="Muszewska A."/>
            <person name="Steczkiewicz K."/>
            <person name="Masonjones S."/>
            <person name="Liao H.L."/>
            <person name="Gajdeczka M.T."/>
            <person name="Anike F."/>
            <person name="Vuek A."/>
            <person name="Anishchenko I.M."/>
            <person name="Voigt K."/>
            <person name="de Hoog G.S."/>
            <person name="Smith M.E."/>
            <person name="Heitman J."/>
            <person name="Vilgalys R."/>
            <person name="Stajich J.E."/>
        </authorList>
    </citation>
    <scope>NUCLEOTIDE SEQUENCE [LARGE SCALE GENOMIC DNA]</scope>
    <source>
        <strain evidence="1 2">CBS 357.93</strain>
    </source>
</reference>
<organism evidence="1 2">
    <name type="scientific">Rhizopus azygosporus</name>
    <name type="common">Rhizopus microsporus var. azygosporus</name>
    <dbReference type="NCBI Taxonomy" id="86630"/>
    <lineage>
        <taxon>Eukaryota</taxon>
        <taxon>Fungi</taxon>
        <taxon>Fungi incertae sedis</taxon>
        <taxon>Mucoromycota</taxon>
        <taxon>Mucoromycotina</taxon>
        <taxon>Mucoromycetes</taxon>
        <taxon>Mucorales</taxon>
        <taxon>Mucorineae</taxon>
        <taxon>Rhizopodaceae</taxon>
        <taxon>Rhizopus</taxon>
    </lineage>
</organism>
<protein>
    <submittedName>
        <fullName evidence="1">Uncharacterized protein</fullName>
    </submittedName>
</protein>
<dbReference type="AlphaFoldDB" id="A0A367IMJ5"/>
<evidence type="ECO:0000313" key="2">
    <source>
        <dbReference type="Proteomes" id="UP000252139"/>
    </source>
</evidence>
<proteinExistence type="predicted"/>
<evidence type="ECO:0000313" key="1">
    <source>
        <dbReference type="EMBL" id="RCH78846.1"/>
    </source>
</evidence>
<dbReference type="OrthoDB" id="2280683at2759"/>
<accession>A0A367IMJ5</accession>
<feature type="non-terminal residue" evidence="1">
    <location>
        <position position="1"/>
    </location>
</feature>
<feature type="non-terminal residue" evidence="1">
    <location>
        <position position="143"/>
    </location>
</feature>
<name>A0A367IMJ5_RHIAZ</name>
<dbReference type="EMBL" id="PJQL01004878">
    <property type="protein sequence ID" value="RCH78846.1"/>
    <property type="molecule type" value="Genomic_DNA"/>
</dbReference>
<keyword evidence="2" id="KW-1185">Reference proteome</keyword>
<dbReference type="Proteomes" id="UP000252139">
    <property type="component" value="Unassembled WGS sequence"/>
</dbReference>
<sequence length="143" mass="16580">LETLLFDDYLYDKVDRHTEADYVVKLFGPILENVFRENEELSIVEFAKQPQPCKYYTDKKRAVMSSWLHLKHRIKGSQLNLQDAKRLAIPFVLCEGLEADIYKIRLVDDTWTVVEKAKDMHIPSSILEIKNGGIRDLLEALSA</sequence>
<comment type="caution">
    <text evidence="1">The sequence shown here is derived from an EMBL/GenBank/DDBJ whole genome shotgun (WGS) entry which is preliminary data.</text>
</comment>